<reference evidence="1 2" key="1">
    <citation type="journal article" date="2021" name="Appl. Environ. Microbiol.">
        <title>Genetic linkage and physical mapping for an oyster mushroom Pleurotus cornucopiae and QTL analysis for the trait cap color.</title>
        <authorList>
            <person name="Zhang Y."/>
            <person name="Gao W."/>
            <person name="Sonnenberg A."/>
            <person name="Chen Q."/>
            <person name="Zhang J."/>
            <person name="Huang C."/>
        </authorList>
    </citation>
    <scope>NUCLEOTIDE SEQUENCE [LARGE SCALE GENOMIC DNA]</scope>
    <source>
        <strain evidence="1">CCMSSC00406</strain>
    </source>
</reference>
<protein>
    <submittedName>
        <fullName evidence="1">Uncharacterized protein</fullName>
    </submittedName>
</protein>
<evidence type="ECO:0000313" key="1">
    <source>
        <dbReference type="EMBL" id="KAG9220094.1"/>
    </source>
</evidence>
<keyword evidence="2" id="KW-1185">Reference proteome</keyword>
<gene>
    <name evidence="1" type="ORF">CCMSSC00406_0009883</name>
</gene>
<dbReference type="Proteomes" id="UP000824881">
    <property type="component" value="Unassembled WGS sequence"/>
</dbReference>
<comment type="caution">
    <text evidence="1">The sequence shown here is derived from an EMBL/GenBank/DDBJ whole genome shotgun (WGS) entry which is preliminary data.</text>
</comment>
<organism evidence="1 2">
    <name type="scientific">Pleurotus cornucopiae</name>
    <name type="common">Cornucopia mushroom</name>
    <dbReference type="NCBI Taxonomy" id="5321"/>
    <lineage>
        <taxon>Eukaryota</taxon>
        <taxon>Fungi</taxon>
        <taxon>Dikarya</taxon>
        <taxon>Basidiomycota</taxon>
        <taxon>Agaricomycotina</taxon>
        <taxon>Agaricomycetes</taxon>
        <taxon>Agaricomycetidae</taxon>
        <taxon>Agaricales</taxon>
        <taxon>Pleurotineae</taxon>
        <taxon>Pleurotaceae</taxon>
        <taxon>Pleurotus</taxon>
    </lineage>
</organism>
<evidence type="ECO:0000313" key="2">
    <source>
        <dbReference type="Proteomes" id="UP000824881"/>
    </source>
</evidence>
<sequence>MSTAQLVWLITGASQGFGRRLVHAALSRGDRVIATSRSIEKVHDLVQQAAARSEVLAVLALDVTSERRVIKNVVDEAVRIWGRIDVLVNNAGYGYPGLVEEGGTDWIRLQFETNFFGLMEVTNAVLPHMRSKRKGTLVNMGSRSAWKPEVPGLIRRPKQRFTVGGTITETLSVELAQFGIRVLLVEPGGFLTEGAYGYPPFQDPAKMIPDYDEMRTQAASGFATIRQGIRGDPDKAMNALVDVVRGEGVAQGREWPGYLILGEDVEADIKRKMKKIESVLDTWSDVTRGVNLES</sequence>
<accession>A0ACB7IPI7</accession>
<proteinExistence type="predicted"/>
<name>A0ACB7IPI7_PLECO</name>
<dbReference type="EMBL" id="WQMT02000008">
    <property type="protein sequence ID" value="KAG9220094.1"/>
    <property type="molecule type" value="Genomic_DNA"/>
</dbReference>